<dbReference type="InterPro" id="IPR021109">
    <property type="entry name" value="Peptidase_aspartic_dom_sf"/>
</dbReference>
<dbReference type="PANTHER" id="PTHR37984">
    <property type="entry name" value="PROTEIN CBG26694"/>
    <property type="match status" value="1"/>
</dbReference>
<evidence type="ECO:0000313" key="8">
    <source>
        <dbReference type="Proteomes" id="UP000663834"/>
    </source>
</evidence>
<dbReference type="SUPFAM" id="SSF56672">
    <property type="entry name" value="DNA/RNA polymerases"/>
    <property type="match status" value="1"/>
</dbReference>
<evidence type="ECO:0000313" key="7">
    <source>
        <dbReference type="EMBL" id="CAF1309495.1"/>
    </source>
</evidence>
<dbReference type="InterPro" id="IPR050951">
    <property type="entry name" value="Retrovirus_Pol_polyprotein"/>
</dbReference>
<dbReference type="Gene3D" id="2.40.70.10">
    <property type="entry name" value="Acid Proteases"/>
    <property type="match status" value="1"/>
</dbReference>
<dbReference type="Gene3D" id="3.10.20.370">
    <property type="match status" value="1"/>
</dbReference>
<dbReference type="InterPro" id="IPR041577">
    <property type="entry name" value="RT_RNaseH_2"/>
</dbReference>
<dbReference type="PANTHER" id="PTHR37984:SF5">
    <property type="entry name" value="PROTEIN NYNRIN-LIKE"/>
    <property type="match status" value="1"/>
</dbReference>
<feature type="domain" description="Reverse transcriptase/retrotransposon-derived protein RNase H-like" evidence="6">
    <location>
        <begin position="214"/>
        <end position="312"/>
    </location>
</feature>
<comment type="caution">
    <text evidence="7">The sequence shown here is derived from an EMBL/GenBank/DDBJ whole genome shotgun (WGS) entry which is preliminary data.</text>
</comment>
<dbReference type="InterPro" id="IPR043502">
    <property type="entry name" value="DNA/RNA_pol_sf"/>
</dbReference>
<evidence type="ECO:0000256" key="3">
    <source>
        <dbReference type="ARBA" id="ARBA00022722"/>
    </source>
</evidence>
<dbReference type="Proteomes" id="UP000663834">
    <property type="component" value="Unassembled WGS sequence"/>
</dbReference>
<dbReference type="AlphaFoldDB" id="A0A815EBF5"/>
<name>A0A815EBF5_9BILA</name>
<dbReference type="EMBL" id="CAJNOW010001193">
    <property type="protein sequence ID" value="CAF1309495.1"/>
    <property type="molecule type" value="Genomic_DNA"/>
</dbReference>
<dbReference type="Pfam" id="PF17919">
    <property type="entry name" value="RT_RNaseH_2"/>
    <property type="match status" value="1"/>
</dbReference>
<dbReference type="GO" id="GO:0016779">
    <property type="term" value="F:nucleotidyltransferase activity"/>
    <property type="evidence" value="ECO:0007669"/>
    <property type="project" value="UniProtKB-KW"/>
</dbReference>
<reference evidence="7" key="1">
    <citation type="submission" date="2021-02" db="EMBL/GenBank/DDBJ databases">
        <authorList>
            <person name="Nowell W R."/>
        </authorList>
    </citation>
    <scope>NUCLEOTIDE SEQUENCE</scope>
</reference>
<gene>
    <name evidence="7" type="ORF">KQP761_LOCUS5180</name>
</gene>
<dbReference type="GO" id="GO:0004519">
    <property type="term" value="F:endonuclease activity"/>
    <property type="evidence" value="ECO:0007669"/>
    <property type="project" value="UniProtKB-KW"/>
</dbReference>
<evidence type="ECO:0000256" key="5">
    <source>
        <dbReference type="ARBA" id="ARBA00023268"/>
    </source>
</evidence>
<accession>A0A815EBF5</accession>
<dbReference type="Gene3D" id="3.30.70.270">
    <property type="match status" value="1"/>
</dbReference>
<keyword evidence="5" id="KW-0511">Multifunctional enzyme</keyword>
<keyword evidence="1" id="KW-0808">Transferase</keyword>
<dbReference type="InterPro" id="IPR043128">
    <property type="entry name" value="Rev_trsase/Diguanyl_cyclase"/>
</dbReference>
<keyword evidence="2" id="KW-0548">Nucleotidyltransferase</keyword>
<evidence type="ECO:0000256" key="2">
    <source>
        <dbReference type="ARBA" id="ARBA00022695"/>
    </source>
</evidence>
<feature type="non-terminal residue" evidence="7">
    <location>
        <position position="1"/>
    </location>
</feature>
<keyword evidence="4" id="KW-0378">Hydrolase</keyword>
<dbReference type="OrthoDB" id="422540at2759"/>
<dbReference type="CDD" id="cd09274">
    <property type="entry name" value="RNase_HI_RT_Ty3"/>
    <property type="match status" value="1"/>
</dbReference>
<sequence>MSNFRYIDTTVSSFVLGDGVIPLQSNGSVELSMQFGNELIKFHAFVIKKLCVDLIIGMDFLIIFNANIDVKSQYLSLETFGRRTSIRLDDQSRRPLLPLHARHATIVPPHSTMAILASTPISSLSAHFMPTSSFIEHPNLSSTQKIVTVQHHHSHLLVTNSSDAPEHIPEFFCFGYLLSNPVGSQNFFNQIAHIAAPIHRISNLTKDRKHLFKWTVEHSNAFHALKHLLTTAPLFLHFPVDDFPLHLATDASGTATGGVLFQDVNGERHNLFYHSKVLSSTEQEYSVPEKEALAIYHCLQRMRTVILGRTVYIHTDHCPICGMSQKPVNNRRIERVANLIQEYRIAEMKHINGKSNCLADYLSRPSEDPLFDVDYGLESKLPCSTSSNLPNHCQPSKNIVAYMTLRPQQKIPAPGVSSLDQDDDSSDVTSCISEDSFITCSPLITTTPSPNVFDSNQLSHEQAQDPAINRII</sequence>
<keyword evidence="4" id="KW-0255">Endonuclease</keyword>
<evidence type="ECO:0000256" key="1">
    <source>
        <dbReference type="ARBA" id="ARBA00022679"/>
    </source>
</evidence>
<evidence type="ECO:0000259" key="6">
    <source>
        <dbReference type="Pfam" id="PF17919"/>
    </source>
</evidence>
<evidence type="ECO:0000256" key="4">
    <source>
        <dbReference type="ARBA" id="ARBA00022759"/>
    </source>
</evidence>
<organism evidence="7 8">
    <name type="scientific">Rotaria magnacalcarata</name>
    <dbReference type="NCBI Taxonomy" id="392030"/>
    <lineage>
        <taxon>Eukaryota</taxon>
        <taxon>Metazoa</taxon>
        <taxon>Spiralia</taxon>
        <taxon>Gnathifera</taxon>
        <taxon>Rotifera</taxon>
        <taxon>Eurotatoria</taxon>
        <taxon>Bdelloidea</taxon>
        <taxon>Philodinida</taxon>
        <taxon>Philodinidae</taxon>
        <taxon>Rotaria</taxon>
    </lineage>
</organism>
<proteinExistence type="predicted"/>
<protein>
    <recommendedName>
        <fullName evidence="6">Reverse transcriptase/retrotransposon-derived protein RNase H-like domain-containing protein</fullName>
    </recommendedName>
</protein>
<keyword evidence="3" id="KW-0540">Nuclease</keyword>